<reference evidence="2 3" key="1">
    <citation type="submission" date="2016-10" db="EMBL/GenBank/DDBJ databases">
        <authorList>
            <person name="de Groot N.N."/>
        </authorList>
    </citation>
    <scope>NUCLEOTIDE SEQUENCE [LARGE SCALE GENOMIC DNA]</scope>
    <source>
        <strain evidence="2 3">DSM 22900</strain>
    </source>
</reference>
<accession>A0A1I1MMD7</accession>
<evidence type="ECO:0000313" key="2">
    <source>
        <dbReference type="EMBL" id="SFC83783.1"/>
    </source>
</evidence>
<dbReference type="AlphaFoldDB" id="A0A1I1MMD7"/>
<dbReference type="OrthoDB" id="9795306at2"/>
<evidence type="ECO:0000259" key="1">
    <source>
        <dbReference type="Pfam" id="PF00903"/>
    </source>
</evidence>
<dbReference type="Gene3D" id="3.30.720.110">
    <property type="match status" value="1"/>
</dbReference>
<evidence type="ECO:0000313" key="3">
    <source>
        <dbReference type="Proteomes" id="UP000199577"/>
    </source>
</evidence>
<dbReference type="PANTHER" id="PTHR34109:SF1">
    <property type="entry name" value="VOC DOMAIN-CONTAINING PROTEIN"/>
    <property type="match status" value="1"/>
</dbReference>
<dbReference type="Pfam" id="PF00903">
    <property type="entry name" value="Glyoxalase"/>
    <property type="match status" value="1"/>
</dbReference>
<dbReference type="STRING" id="623281.SAMN05421747_13414"/>
<gene>
    <name evidence="2" type="ORF">SAMN05421747_13414</name>
</gene>
<name>A0A1I1MMD7_9SPHI</name>
<dbReference type="PANTHER" id="PTHR34109">
    <property type="entry name" value="BNAUNNG04460D PROTEIN-RELATED"/>
    <property type="match status" value="1"/>
</dbReference>
<dbReference type="SUPFAM" id="SSF54593">
    <property type="entry name" value="Glyoxalase/Bleomycin resistance protein/Dihydroxybiphenyl dioxygenase"/>
    <property type="match status" value="1"/>
</dbReference>
<organism evidence="2 3">
    <name type="scientific">Parapedobacter composti</name>
    <dbReference type="NCBI Taxonomy" id="623281"/>
    <lineage>
        <taxon>Bacteria</taxon>
        <taxon>Pseudomonadati</taxon>
        <taxon>Bacteroidota</taxon>
        <taxon>Sphingobacteriia</taxon>
        <taxon>Sphingobacteriales</taxon>
        <taxon>Sphingobacteriaceae</taxon>
        <taxon>Parapedobacter</taxon>
    </lineage>
</organism>
<dbReference type="InterPro" id="IPR029068">
    <property type="entry name" value="Glyas_Bleomycin-R_OHBP_Dase"/>
</dbReference>
<sequence>MNKSNSTIPEGYTTITPWIISPSSVKLIEFMNAAFDAVEIVDNRAYNADGSIGHMEARIGTAIVMLFDSKSHWFPTRAFLRIFVDDSQAIYDKAMKAGAISVTEVTKLYWGDKVGRIADPFGNIWWIQEQGKYTNGNVVEPADSPDAVDAMSYVQRSLDEYLKASDI</sequence>
<dbReference type="RefSeq" id="WP_090975205.1">
    <property type="nucleotide sequence ID" value="NZ_FOLL01000034.1"/>
</dbReference>
<dbReference type="CDD" id="cd07246">
    <property type="entry name" value="VOC_like"/>
    <property type="match status" value="1"/>
</dbReference>
<keyword evidence="3" id="KW-1185">Reference proteome</keyword>
<proteinExistence type="predicted"/>
<dbReference type="Proteomes" id="UP000199577">
    <property type="component" value="Unassembled WGS sequence"/>
</dbReference>
<dbReference type="InterPro" id="IPR004360">
    <property type="entry name" value="Glyas_Fos-R_dOase_dom"/>
</dbReference>
<dbReference type="Gene3D" id="3.30.720.120">
    <property type="match status" value="1"/>
</dbReference>
<protein>
    <submittedName>
        <fullName evidence="2">Uncharacterized conserved protein PhnB, glyoxalase superfamily</fullName>
    </submittedName>
</protein>
<feature type="domain" description="Glyoxalase/fosfomycin resistance/dioxygenase" evidence="1">
    <location>
        <begin position="46"/>
        <end position="127"/>
    </location>
</feature>
<dbReference type="EMBL" id="FOLL01000034">
    <property type="protein sequence ID" value="SFC83783.1"/>
    <property type="molecule type" value="Genomic_DNA"/>
</dbReference>